<evidence type="ECO:0000256" key="3">
    <source>
        <dbReference type="RuleBase" id="RU003719"/>
    </source>
</evidence>
<evidence type="ECO:0000259" key="6">
    <source>
        <dbReference type="Pfam" id="PF02826"/>
    </source>
</evidence>
<dbReference type="InterPro" id="IPR036291">
    <property type="entry name" value="NAD(P)-bd_dom_sf"/>
</dbReference>
<dbReference type="Pfam" id="PF00389">
    <property type="entry name" value="2-Hacid_dh"/>
    <property type="match status" value="1"/>
</dbReference>
<accession>A0ABS4IGL5</accession>
<evidence type="ECO:0000259" key="5">
    <source>
        <dbReference type="Pfam" id="PF00389"/>
    </source>
</evidence>
<gene>
    <name evidence="7" type="ORF">J2Z83_002209</name>
</gene>
<dbReference type="SUPFAM" id="SSF51735">
    <property type="entry name" value="NAD(P)-binding Rossmann-fold domains"/>
    <property type="match status" value="1"/>
</dbReference>
<evidence type="ECO:0000256" key="2">
    <source>
        <dbReference type="ARBA" id="ARBA00023002"/>
    </source>
</evidence>
<evidence type="ECO:0000256" key="1">
    <source>
        <dbReference type="ARBA" id="ARBA00005854"/>
    </source>
</evidence>
<dbReference type="Proteomes" id="UP001519345">
    <property type="component" value="Unassembled WGS sequence"/>
</dbReference>
<reference evidence="7 8" key="1">
    <citation type="submission" date="2021-03" db="EMBL/GenBank/DDBJ databases">
        <title>Genomic Encyclopedia of Type Strains, Phase IV (KMG-IV): sequencing the most valuable type-strain genomes for metagenomic binning, comparative biology and taxonomic classification.</title>
        <authorList>
            <person name="Goeker M."/>
        </authorList>
    </citation>
    <scope>NUCLEOTIDE SEQUENCE [LARGE SCALE GENOMIC DNA]</scope>
    <source>
        <strain evidence="7 8">DSM 25609</strain>
    </source>
</reference>
<dbReference type="SUPFAM" id="SSF52283">
    <property type="entry name" value="Formate/glycerate dehydrogenase catalytic domain-like"/>
    <property type="match status" value="1"/>
</dbReference>
<dbReference type="InterPro" id="IPR006140">
    <property type="entry name" value="D-isomer_DH_NAD-bd"/>
</dbReference>
<keyword evidence="8" id="KW-1185">Reference proteome</keyword>
<dbReference type="PROSITE" id="PS00065">
    <property type="entry name" value="D_2_HYDROXYACID_DH_1"/>
    <property type="match status" value="1"/>
</dbReference>
<dbReference type="Gene3D" id="3.40.50.720">
    <property type="entry name" value="NAD(P)-binding Rossmann-like Domain"/>
    <property type="match status" value="2"/>
</dbReference>
<dbReference type="PANTHER" id="PTHR10996">
    <property type="entry name" value="2-HYDROXYACID DEHYDROGENASE-RELATED"/>
    <property type="match status" value="1"/>
</dbReference>
<keyword evidence="2 3" id="KW-0560">Oxidoreductase</keyword>
<dbReference type="Pfam" id="PF02826">
    <property type="entry name" value="2-Hacid_dh_C"/>
    <property type="match status" value="1"/>
</dbReference>
<feature type="region of interest" description="Disordered" evidence="4">
    <location>
        <begin position="308"/>
        <end position="330"/>
    </location>
</feature>
<evidence type="ECO:0000313" key="7">
    <source>
        <dbReference type="EMBL" id="MBP1970093.1"/>
    </source>
</evidence>
<name>A0ABS4IGL5_9BACI</name>
<dbReference type="RefSeq" id="WP_209463248.1">
    <property type="nucleotide sequence ID" value="NZ_CP110224.1"/>
</dbReference>
<protein>
    <submittedName>
        <fullName evidence="7">Gluconate 2-dehydrogenase</fullName>
        <ecNumber evidence="7">1.1.1.215</ecNumber>
    </submittedName>
</protein>
<dbReference type="InterPro" id="IPR050223">
    <property type="entry name" value="D-isomer_2-hydroxyacid_DH"/>
</dbReference>
<dbReference type="EC" id="1.1.1.215" evidence="7"/>
<dbReference type="GO" id="GO:0008873">
    <property type="term" value="F:gluconate 2-dehydrogenase activity"/>
    <property type="evidence" value="ECO:0007669"/>
    <property type="project" value="UniProtKB-EC"/>
</dbReference>
<sequence length="330" mass="36998">MKKKIIAYERVEKPVLKDLQKKYDVQFFKNIDPTTDPEFLKQLDQAEGIIGLDLNVNKDLLEKAPNLKIVSNVSVGHNNLDIEQLSKRNIMATNTPGILTDTVADTIFGLLIATARRIPELDHFVKNGEWVQSIEPEHFGINVHHKVLGIIGMGRIGQAIAQRAHFGFDMDIVYHSRSRKPEVEETYNATYSDLDELLSQSDFVCLMTPLTPETERLIGKREFQLMKESAIFINGSRGKTIVEQDLIDALTNGEITAAGLDVFENEPTETDNPLLKMKNTVTLPHIGSSTHETELKMSELAATNLEKGIHGEKPPNLINPDVWPDKHKGS</sequence>
<feature type="domain" description="D-isomer specific 2-hydroxyacid dehydrogenase NAD-binding" evidence="6">
    <location>
        <begin position="108"/>
        <end position="287"/>
    </location>
</feature>
<comment type="similarity">
    <text evidence="1 3">Belongs to the D-isomer specific 2-hydroxyacid dehydrogenase family.</text>
</comment>
<feature type="domain" description="D-isomer specific 2-hydroxyacid dehydrogenase catalytic" evidence="5">
    <location>
        <begin position="7"/>
        <end position="319"/>
    </location>
</feature>
<organism evidence="7 8">
    <name type="scientific">Virgibacillus natechei</name>
    <dbReference type="NCBI Taxonomy" id="1216297"/>
    <lineage>
        <taxon>Bacteria</taxon>
        <taxon>Bacillati</taxon>
        <taxon>Bacillota</taxon>
        <taxon>Bacilli</taxon>
        <taxon>Bacillales</taxon>
        <taxon>Bacillaceae</taxon>
        <taxon>Virgibacillus</taxon>
    </lineage>
</organism>
<dbReference type="InterPro" id="IPR006139">
    <property type="entry name" value="D-isomer_2_OHA_DH_cat_dom"/>
</dbReference>
<comment type="caution">
    <text evidence="7">The sequence shown here is derived from an EMBL/GenBank/DDBJ whole genome shotgun (WGS) entry which is preliminary data.</text>
</comment>
<dbReference type="PANTHER" id="PTHR10996:SF283">
    <property type="entry name" value="GLYOXYLATE_HYDROXYPYRUVATE REDUCTASE B"/>
    <property type="match status" value="1"/>
</dbReference>
<dbReference type="InterPro" id="IPR029752">
    <property type="entry name" value="D-isomer_DH_CS1"/>
</dbReference>
<dbReference type="EMBL" id="JAGGKX010000010">
    <property type="protein sequence ID" value="MBP1970093.1"/>
    <property type="molecule type" value="Genomic_DNA"/>
</dbReference>
<dbReference type="CDD" id="cd05301">
    <property type="entry name" value="GDH"/>
    <property type="match status" value="1"/>
</dbReference>
<evidence type="ECO:0000313" key="8">
    <source>
        <dbReference type="Proteomes" id="UP001519345"/>
    </source>
</evidence>
<proteinExistence type="inferred from homology"/>
<evidence type="ECO:0000256" key="4">
    <source>
        <dbReference type="SAM" id="MobiDB-lite"/>
    </source>
</evidence>